<organism evidence="1 2">
    <name type="scientific">Acrobeloides nanus</name>
    <dbReference type="NCBI Taxonomy" id="290746"/>
    <lineage>
        <taxon>Eukaryota</taxon>
        <taxon>Metazoa</taxon>
        <taxon>Ecdysozoa</taxon>
        <taxon>Nematoda</taxon>
        <taxon>Chromadorea</taxon>
        <taxon>Rhabditida</taxon>
        <taxon>Tylenchina</taxon>
        <taxon>Cephalobomorpha</taxon>
        <taxon>Cephaloboidea</taxon>
        <taxon>Cephalobidae</taxon>
        <taxon>Acrobeloides</taxon>
    </lineage>
</organism>
<name>A0A914DIN2_9BILA</name>
<protein>
    <submittedName>
        <fullName evidence="2">Uncharacterized protein</fullName>
    </submittedName>
</protein>
<accession>A0A914DIN2</accession>
<sequence>MPAKFDDIFEHIGLTYGEILEILATKNQKFKEIIDNGRICSVAATNLAGKGYASAVFRVIVDFDNRNEAIADRLENSLRLMMKKNFERINFIIKIPYQGDDIYERMFPSDVVFFYT</sequence>
<dbReference type="Proteomes" id="UP000887540">
    <property type="component" value="Unplaced"/>
</dbReference>
<keyword evidence="1" id="KW-1185">Reference proteome</keyword>
<evidence type="ECO:0000313" key="2">
    <source>
        <dbReference type="WBParaSite" id="ACRNAN_scaffold2718.g32973.t1"/>
    </source>
</evidence>
<proteinExistence type="predicted"/>
<dbReference type="WBParaSite" id="ACRNAN_scaffold2718.g32973.t1">
    <property type="protein sequence ID" value="ACRNAN_scaffold2718.g32973.t1"/>
    <property type="gene ID" value="ACRNAN_scaffold2718.g32973"/>
</dbReference>
<reference evidence="2" key="1">
    <citation type="submission" date="2022-11" db="UniProtKB">
        <authorList>
            <consortium name="WormBaseParasite"/>
        </authorList>
    </citation>
    <scope>IDENTIFICATION</scope>
</reference>
<dbReference type="AlphaFoldDB" id="A0A914DIN2"/>
<evidence type="ECO:0000313" key="1">
    <source>
        <dbReference type="Proteomes" id="UP000887540"/>
    </source>
</evidence>